<organism evidence="7 8">
    <name type="scientific">Marinirhabdus gelatinilytica</name>
    <dbReference type="NCBI Taxonomy" id="1703343"/>
    <lineage>
        <taxon>Bacteria</taxon>
        <taxon>Pseudomonadati</taxon>
        <taxon>Bacteroidota</taxon>
        <taxon>Flavobacteriia</taxon>
        <taxon>Flavobacteriales</taxon>
        <taxon>Flavobacteriaceae</taxon>
    </lineage>
</organism>
<comment type="caution">
    <text evidence="7">The sequence shown here is derived from an EMBL/GenBank/DDBJ whole genome shotgun (WGS) entry which is preliminary data.</text>
</comment>
<dbReference type="RefSeq" id="WP_115122365.1">
    <property type="nucleotide sequence ID" value="NZ_QRAO01000001.1"/>
</dbReference>
<dbReference type="Pfam" id="PF18962">
    <property type="entry name" value="Por_Secre_tail"/>
    <property type="match status" value="1"/>
</dbReference>
<dbReference type="Pfam" id="PF23952">
    <property type="entry name" value="LRR_EndoS"/>
    <property type="match status" value="1"/>
</dbReference>
<dbReference type="PANTHER" id="PTHR47566">
    <property type="match status" value="1"/>
</dbReference>
<dbReference type="InterPro" id="IPR052574">
    <property type="entry name" value="CDIRP"/>
</dbReference>
<feature type="chain" id="PRO_5016876402" evidence="4">
    <location>
        <begin position="20"/>
        <end position="866"/>
    </location>
</feature>
<dbReference type="InterPro" id="IPR055353">
    <property type="entry name" value="DUF7619"/>
</dbReference>
<dbReference type="PANTHER" id="PTHR47566:SF1">
    <property type="entry name" value="PROTEIN NUD1"/>
    <property type="match status" value="1"/>
</dbReference>
<dbReference type="EMBL" id="QRAO01000001">
    <property type="protein sequence ID" value="RDK88685.1"/>
    <property type="molecule type" value="Genomic_DNA"/>
</dbReference>
<feature type="signal peptide" evidence="4">
    <location>
        <begin position="1"/>
        <end position="19"/>
    </location>
</feature>
<evidence type="ECO:0000313" key="8">
    <source>
        <dbReference type="Proteomes" id="UP000255317"/>
    </source>
</evidence>
<dbReference type="GO" id="GO:0035591">
    <property type="term" value="F:signaling adaptor activity"/>
    <property type="evidence" value="ECO:0007669"/>
    <property type="project" value="TreeGrafter"/>
</dbReference>
<dbReference type="InterPro" id="IPR026444">
    <property type="entry name" value="Secre_tail"/>
</dbReference>
<dbReference type="Proteomes" id="UP000255317">
    <property type="component" value="Unassembled WGS sequence"/>
</dbReference>
<evidence type="ECO:0000256" key="1">
    <source>
        <dbReference type="ARBA" id="ARBA00022614"/>
    </source>
</evidence>
<dbReference type="InterPro" id="IPR032675">
    <property type="entry name" value="LRR_dom_sf"/>
</dbReference>
<evidence type="ECO:0000256" key="3">
    <source>
        <dbReference type="ARBA" id="ARBA00022737"/>
    </source>
</evidence>
<keyword evidence="8" id="KW-1185">Reference proteome</keyword>
<protein>
    <submittedName>
        <fullName evidence="7">Putative secreted protein (Por secretion system target)</fullName>
    </submittedName>
</protein>
<gene>
    <name evidence="7" type="ORF">C8D94_101561</name>
</gene>
<evidence type="ECO:0000313" key="7">
    <source>
        <dbReference type="EMBL" id="RDK88685.1"/>
    </source>
</evidence>
<dbReference type="AlphaFoldDB" id="A0A370QJY7"/>
<proteinExistence type="predicted"/>
<evidence type="ECO:0000259" key="5">
    <source>
        <dbReference type="Pfam" id="PF18962"/>
    </source>
</evidence>
<dbReference type="Pfam" id="PF24595">
    <property type="entry name" value="DUF7619"/>
    <property type="match status" value="1"/>
</dbReference>
<dbReference type="SUPFAM" id="SSF52058">
    <property type="entry name" value="L domain-like"/>
    <property type="match status" value="2"/>
</dbReference>
<dbReference type="Gene3D" id="3.80.10.10">
    <property type="entry name" value="Ribonuclease Inhibitor"/>
    <property type="match status" value="2"/>
</dbReference>
<evidence type="ECO:0000259" key="6">
    <source>
        <dbReference type="Pfam" id="PF24595"/>
    </source>
</evidence>
<name>A0A370QJY7_9FLAO</name>
<dbReference type="NCBIfam" id="TIGR04183">
    <property type="entry name" value="Por_Secre_tail"/>
    <property type="match status" value="1"/>
</dbReference>
<keyword evidence="2 4" id="KW-0732">Signal</keyword>
<dbReference type="OrthoDB" id="1110367at2"/>
<feature type="domain" description="Secretion system C-terminal sorting" evidence="5">
    <location>
        <begin position="795"/>
        <end position="861"/>
    </location>
</feature>
<sequence length="866" mass="95074">MKKYLIAVLCLWMSATSIAQIINFTDVELKNKLLTADANNFVASDINGDSVAIDTNADGEIDVAEALAIYELDIKSSNISDLTGLENFSNLTRLEVNLNNITVFDGTAFTNLEYLDFSNNDLTTVNVAGLSSLEIFWAFGNPFTTIDVSTLSSLQLLDISYSDNLTGLDVSNLTSLTDLSCTSNDAMATLTVQGCTALEDLHCAHSAITSLDLSGLANLSSVFADNNNITTVDVTGAVSLSNLNVEFNQITSLSVQDLPLLQSINAESNAISSFNMSNCPFFFTLLLSNNQLQTLDLSQVPNTTIVYAQNNVLEDLILAQDNEIVNIHLSNNLLTAIDLNECMNLNWGTFNDNPNLEYLFLKNGSIESLFNINIDNLPNLQFVCADEVQLTDVQTWLVNNGYNNVNVSSSCPDLGGDIFEIQGMSRFDFDMDGCAGTDPVVPFMNYSITNGTDTSTGIANGSGMYYIPVEEGTYTVTPSSVDPALFDVDPASFTVSFPTDPSPFEQDICFVANSVTNDLEVLISPITPARPGFDATYQLIVNNVGNQVLSGDVTIIYLENLMTFLESDIPFDASTSNSFTWNFSDLMPFQSFTVNLTFTINTPTDPNFPVNIDDVLVFTATVNPITGDANPVDNIFTLDQIVVGSFDPNDITCLQGETITPQEVDSYMYYLIRFENTGNFPAEDVVVVDEIDTDLFQLESLKPVNASHDFVTQITDNTVEFIFEDINLPFNDADNDGFVLFKIKTVPTLELGDSFSNSAEIFFDFNEAIVTNTYVTTIEKPLGTAENTFSETISIYPNPSEDMLYINDPKETVQAYKIYSILGQTVLESGTKKVQYDVDISILKAGNYFIEFETLSGPVFKRFLKK</sequence>
<evidence type="ECO:0000256" key="2">
    <source>
        <dbReference type="ARBA" id="ARBA00022729"/>
    </source>
</evidence>
<keyword evidence="3" id="KW-0677">Repeat</keyword>
<evidence type="ECO:0000256" key="4">
    <source>
        <dbReference type="SAM" id="SignalP"/>
    </source>
</evidence>
<reference evidence="7 8" key="1">
    <citation type="submission" date="2018-07" db="EMBL/GenBank/DDBJ databases">
        <title>Genomic Encyclopedia of Type Strains, Phase IV (KMG-IV): sequencing the most valuable type-strain genomes for metagenomic binning, comparative biology and taxonomic classification.</title>
        <authorList>
            <person name="Goeker M."/>
        </authorList>
    </citation>
    <scope>NUCLEOTIDE SEQUENCE [LARGE SCALE GENOMIC DNA]</scope>
    <source>
        <strain evidence="7 8">DSM 101478</strain>
    </source>
</reference>
<feature type="domain" description="DUF7619" evidence="6">
    <location>
        <begin position="647"/>
        <end position="777"/>
    </location>
</feature>
<accession>A0A370QJY7</accession>
<keyword evidence="1" id="KW-0433">Leucine-rich repeat</keyword>